<evidence type="ECO:0000313" key="1">
    <source>
        <dbReference type="EMBL" id="XCH29053.1"/>
    </source>
</evidence>
<dbReference type="AlphaFoldDB" id="A0AAU8FXX5"/>
<organism evidence="1">
    <name type="scientific">Cellulosimicrobium sp. ES-005</name>
    <dbReference type="NCBI Taxonomy" id="3163031"/>
    <lineage>
        <taxon>Bacteria</taxon>
        <taxon>Bacillati</taxon>
        <taxon>Actinomycetota</taxon>
        <taxon>Actinomycetes</taxon>
        <taxon>Micrococcales</taxon>
        <taxon>Promicromonosporaceae</taxon>
        <taxon>Cellulosimicrobium</taxon>
    </lineage>
</organism>
<dbReference type="EMBL" id="CP159290">
    <property type="protein sequence ID" value="XCH29053.1"/>
    <property type="molecule type" value="Genomic_DNA"/>
</dbReference>
<protein>
    <submittedName>
        <fullName evidence="1">Uncharacterized protein</fullName>
    </submittedName>
</protein>
<gene>
    <name evidence="1" type="ORF">ABRQ22_15860</name>
</gene>
<reference evidence="1" key="1">
    <citation type="submission" date="2024-06" db="EMBL/GenBank/DDBJ databases">
        <title>Complete genome sequence of the cellulolytic actinobacterium, Cellulosimicrobium ES-005.</title>
        <authorList>
            <person name="Matthews C.T."/>
            <person name="Underwood K.D."/>
            <person name="Ghanchi K.M."/>
            <person name="Fields S.D."/>
            <person name="Gardner S.G."/>
        </authorList>
    </citation>
    <scope>NUCLEOTIDE SEQUENCE</scope>
    <source>
        <strain evidence="1">ES-005</strain>
    </source>
</reference>
<sequence>MLKPTGVIIVAIDHNEQAHLKLLMDDVFRAASSWERRALELELKRPGVVAWYRNPTGGTQAVAVPYGPVGGQRTVYPDVVVFRMIDGAVRVDIIDTHRPDHGDTAPKWSALAAWARRVNAGEFDIDDTLDGLGRRPRLGRVWAVINNRDDLLFVDLLEDGIGEQLGTIAETGAGV</sequence>
<name>A0AAU8FXX5_9MICO</name>
<proteinExistence type="predicted"/>
<dbReference type="RefSeq" id="WP_353707419.1">
    <property type="nucleotide sequence ID" value="NZ_CP159290.1"/>
</dbReference>
<accession>A0AAU8FXX5</accession>